<evidence type="ECO:0000256" key="1">
    <source>
        <dbReference type="SAM" id="Phobius"/>
    </source>
</evidence>
<dbReference type="EMBL" id="DXIQ01000087">
    <property type="protein sequence ID" value="HIV39779.1"/>
    <property type="molecule type" value="Genomic_DNA"/>
</dbReference>
<dbReference type="InterPro" id="IPR008537">
    <property type="entry name" value="DUF819"/>
</dbReference>
<protein>
    <submittedName>
        <fullName evidence="2">DUF819 family protein</fullName>
    </submittedName>
</protein>
<feature type="transmembrane region" description="Helical" evidence="1">
    <location>
        <begin position="37"/>
        <end position="53"/>
    </location>
</feature>
<evidence type="ECO:0000313" key="3">
    <source>
        <dbReference type="Proteomes" id="UP000886814"/>
    </source>
</evidence>
<proteinExistence type="predicted"/>
<dbReference type="Pfam" id="PF05684">
    <property type="entry name" value="DUF819"/>
    <property type="match status" value="1"/>
</dbReference>
<evidence type="ECO:0000313" key="2">
    <source>
        <dbReference type="EMBL" id="HIV39779.1"/>
    </source>
</evidence>
<accession>A0A9D1TGC4</accession>
<feature type="transmembrane region" description="Helical" evidence="1">
    <location>
        <begin position="356"/>
        <end position="381"/>
    </location>
</feature>
<feature type="transmembrane region" description="Helical" evidence="1">
    <location>
        <begin position="329"/>
        <end position="350"/>
    </location>
</feature>
<gene>
    <name evidence="2" type="ORF">H9747_12430</name>
</gene>
<feature type="transmembrane region" description="Helical" evidence="1">
    <location>
        <begin position="6"/>
        <end position="25"/>
    </location>
</feature>
<reference evidence="2" key="2">
    <citation type="submission" date="2021-04" db="EMBL/GenBank/DDBJ databases">
        <authorList>
            <person name="Gilroy R."/>
        </authorList>
    </citation>
    <scope>NUCLEOTIDE SEQUENCE</scope>
    <source>
        <strain evidence="2">CHK195-9823</strain>
    </source>
</reference>
<dbReference type="PANTHER" id="PTHR34289">
    <property type="entry name" value="PROTEIN, PUTATIVE (DUF819)-RELATED"/>
    <property type="match status" value="1"/>
</dbReference>
<dbReference type="AlphaFoldDB" id="A0A9D1TGC4"/>
<keyword evidence="1" id="KW-1133">Transmembrane helix</keyword>
<keyword evidence="1" id="KW-0472">Membrane</keyword>
<feature type="transmembrane region" description="Helical" evidence="1">
    <location>
        <begin position="241"/>
        <end position="260"/>
    </location>
</feature>
<feature type="transmembrane region" description="Helical" evidence="1">
    <location>
        <begin position="272"/>
        <end position="290"/>
    </location>
</feature>
<comment type="caution">
    <text evidence="2">The sequence shown here is derived from an EMBL/GenBank/DDBJ whole genome shotgun (WGS) entry which is preliminary data.</text>
</comment>
<feature type="transmembrane region" description="Helical" evidence="1">
    <location>
        <begin position="160"/>
        <end position="177"/>
    </location>
</feature>
<dbReference type="Proteomes" id="UP000886814">
    <property type="component" value="Unassembled WGS sequence"/>
</dbReference>
<organism evidence="2 3">
    <name type="scientific">Candidatus Blautia stercorigallinarum</name>
    <dbReference type="NCBI Taxonomy" id="2838501"/>
    <lineage>
        <taxon>Bacteria</taxon>
        <taxon>Bacillati</taxon>
        <taxon>Bacillota</taxon>
        <taxon>Clostridia</taxon>
        <taxon>Lachnospirales</taxon>
        <taxon>Lachnospiraceae</taxon>
        <taxon>Blautia</taxon>
    </lineage>
</organism>
<feature type="transmembrane region" description="Helical" evidence="1">
    <location>
        <begin position="91"/>
        <end position="117"/>
    </location>
</feature>
<feature type="transmembrane region" description="Helical" evidence="1">
    <location>
        <begin position="296"/>
        <end position="317"/>
    </location>
</feature>
<sequence length="387" mass="41294">MFPIFQSTDAVLAVVLCLVAFAFWVQRFKVCKMIGPALIVIILGILLVNLKIVPESSEVYGTLSTYCIPISMSLYLMDVDIKSIIKMSKQPLIAIFCAIFSVSLVAFIFGCLFANSIDEGWKVAGMFVGTYTGGSSNLTAIATGLNASASTIAAANAADYVVGMPTLVLMFLAPALMKNSKKFQKFWPYSFTDEELEGDGNQKELMASEEWSIKEIAILLAISVAVVAVATKLSSFMSADFASAGRILLISTISIIVAQIPAVRQLRGAMNLGLFFGMMYLTIVGFSVNIKGFLTSAATITLFCLCVIAGSLILHVIITRLLKIKYEYVLLGIVGAIADGTTSSLVASGARWKSLVSVGMLMGVIGGVCGNYVGITVAYLIRMITGA</sequence>
<name>A0A9D1TGC4_9FIRM</name>
<feature type="transmembrane region" description="Helical" evidence="1">
    <location>
        <begin position="59"/>
        <end position="79"/>
    </location>
</feature>
<keyword evidence="1" id="KW-0812">Transmembrane</keyword>
<feature type="transmembrane region" description="Helical" evidence="1">
    <location>
        <begin position="216"/>
        <end position="235"/>
    </location>
</feature>
<reference evidence="2" key="1">
    <citation type="journal article" date="2021" name="PeerJ">
        <title>Extensive microbial diversity within the chicken gut microbiome revealed by metagenomics and culture.</title>
        <authorList>
            <person name="Gilroy R."/>
            <person name="Ravi A."/>
            <person name="Getino M."/>
            <person name="Pursley I."/>
            <person name="Horton D.L."/>
            <person name="Alikhan N.F."/>
            <person name="Baker D."/>
            <person name="Gharbi K."/>
            <person name="Hall N."/>
            <person name="Watson M."/>
            <person name="Adriaenssens E.M."/>
            <person name="Foster-Nyarko E."/>
            <person name="Jarju S."/>
            <person name="Secka A."/>
            <person name="Antonio M."/>
            <person name="Oren A."/>
            <person name="Chaudhuri R.R."/>
            <person name="La Ragione R."/>
            <person name="Hildebrand F."/>
            <person name="Pallen M.J."/>
        </authorList>
    </citation>
    <scope>NUCLEOTIDE SEQUENCE</scope>
    <source>
        <strain evidence="2">CHK195-9823</strain>
    </source>
</reference>
<dbReference type="PANTHER" id="PTHR34289:SF8">
    <property type="entry name" value="DUF819 DOMAIN-CONTAINING PROTEIN"/>
    <property type="match status" value="1"/>
</dbReference>